<evidence type="ECO:0000313" key="3">
    <source>
        <dbReference type="Proteomes" id="UP001595583"/>
    </source>
</evidence>
<gene>
    <name evidence="2" type="ORF">ACFOHJ_12540</name>
</gene>
<dbReference type="Pfam" id="PF06568">
    <property type="entry name" value="YjiS-like"/>
    <property type="match status" value="1"/>
</dbReference>
<organism evidence="2 3">
    <name type="scientific">Aquamicrobium soli</name>
    <dbReference type="NCBI Taxonomy" id="1811518"/>
    <lineage>
        <taxon>Bacteria</taxon>
        <taxon>Pseudomonadati</taxon>
        <taxon>Pseudomonadota</taxon>
        <taxon>Alphaproteobacteria</taxon>
        <taxon>Hyphomicrobiales</taxon>
        <taxon>Phyllobacteriaceae</taxon>
        <taxon>Aquamicrobium</taxon>
    </lineage>
</organism>
<dbReference type="Proteomes" id="UP001595583">
    <property type="component" value="Unassembled WGS sequence"/>
</dbReference>
<proteinExistence type="predicted"/>
<protein>
    <submittedName>
        <fullName evidence="2">DUF1127 domain-containing protein</fullName>
    </submittedName>
</protein>
<dbReference type="EMBL" id="JBHRTK010000012">
    <property type="protein sequence ID" value="MFC3207046.1"/>
    <property type="molecule type" value="Genomic_DNA"/>
</dbReference>
<evidence type="ECO:0000259" key="1">
    <source>
        <dbReference type="Pfam" id="PF06568"/>
    </source>
</evidence>
<feature type="domain" description="YjiS-like" evidence="1">
    <location>
        <begin position="4"/>
        <end position="39"/>
    </location>
</feature>
<name>A0ABV7KB41_9HYPH</name>
<sequence length="46" mass="5529">MNPIRSFRNWRLYNETVRELNRLNTRQLDDLGINRADIEKVARASI</sequence>
<reference evidence="3" key="1">
    <citation type="journal article" date="2019" name="Int. J. Syst. Evol. Microbiol.">
        <title>The Global Catalogue of Microorganisms (GCM) 10K type strain sequencing project: providing services to taxonomists for standard genome sequencing and annotation.</title>
        <authorList>
            <consortium name="The Broad Institute Genomics Platform"/>
            <consortium name="The Broad Institute Genome Sequencing Center for Infectious Disease"/>
            <person name="Wu L."/>
            <person name="Ma J."/>
        </authorList>
    </citation>
    <scope>NUCLEOTIDE SEQUENCE [LARGE SCALE GENOMIC DNA]</scope>
    <source>
        <strain evidence="3">KCTC 52165</strain>
    </source>
</reference>
<evidence type="ECO:0000313" key="2">
    <source>
        <dbReference type="EMBL" id="MFC3207046.1"/>
    </source>
</evidence>
<accession>A0ABV7KB41</accession>
<keyword evidence="3" id="KW-1185">Reference proteome</keyword>
<dbReference type="RefSeq" id="WP_378220869.1">
    <property type="nucleotide sequence ID" value="NZ_JBHRTK010000012.1"/>
</dbReference>
<dbReference type="InterPro" id="IPR009506">
    <property type="entry name" value="YjiS-like"/>
</dbReference>
<comment type="caution">
    <text evidence="2">The sequence shown here is derived from an EMBL/GenBank/DDBJ whole genome shotgun (WGS) entry which is preliminary data.</text>
</comment>